<dbReference type="Proteomes" id="UP001168613">
    <property type="component" value="Unassembled WGS sequence"/>
</dbReference>
<dbReference type="PANTHER" id="PTHR42879">
    <property type="entry name" value="3-OXOACYL-(ACYL-CARRIER-PROTEIN) REDUCTASE"/>
    <property type="match status" value="1"/>
</dbReference>
<dbReference type="NCBIfam" id="NF005753">
    <property type="entry name" value="PRK07577.1"/>
    <property type="match status" value="1"/>
</dbReference>
<organism evidence="2 3">
    <name type="scientific">Alcaligenes endophyticus</name>
    <dbReference type="NCBI Taxonomy" id="1929088"/>
    <lineage>
        <taxon>Bacteria</taxon>
        <taxon>Pseudomonadati</taxon>
        <taxon>Pseudomonadota</taxon>
        <taxon>Betaproteobacteria</taxon>
        <taxon>Burkholderiales</taxon>
        <taxon>Alcaligenaceae</taxon>
        <taxon>Alcaligenes</taxon>
    </lineage>
</organism>
<keyword evidence="3" id="KW-1185">Reference proteome</keyword>
<evidence type="ECO:0000313" key="2">
    <source>
        <dbReference type="EMBL" id="MDN4122802.1"/>
    </source>
</evidence>
<sequence>MKNKCVLVTGATKGIGWAISQRLADLGAHVVGLARHTDNIDFPGYLYACDLSNAGETEEVLRVIREKYPVDALVHNVGMSAPESLGQVDLAALYQSFDLNVRVAVQVTQAFVASMKARKEGRIINICSRATHGAVNCTSYTAAKSALLGCTRTWALELAPYGITVNAVSPGPIETEAFRTEHAIGSESEQQILAGIPLGRVGQPADVAALVTFLLSDEAAYITGQDIGVDGGGTLGGR</sequence>
<dbReference type="SUPFAM" id="SSF51735">
    <property type="entry name" value="NAD(P)-binding Rossmann-fold domains"/>
    <property type="match status" value="1"/>
</dbReference>
<dbReference type="EMBL" id="JAJHNU010000005">
    <property type="protein sequence ID" value="MDN4122802.1"/>
    <property type="molecule type" value="Genomic_DNA"/>
</dbReference>
<gene>
    <name evidence="2" type="ORF">LMS43_16050</name>
</gene>
<evidence type="ECO:0000256" key="1">
    <source>
        <dbReference type="ARBA" id="ARBA00006484"/>
    </source>
</evidence>
<dbReference type="InterPro" id="IPR050259">
    <property type="entry name" value="SDR"/>
</dbReference>
<dbReference type="Gene3D" id="3.40.50.720">
    <property type="entry name" value="NAD(P)-binding Rossmann-like Domain"/>
    <property type="match status" value="1"/>
</dbReference>
<dbReference type="PRINTS" id="PR00081">
    <property type="entry name" value="GDHRDH"/>
</dbReference>
<reference evidence="2" key="1">
    <citation type="submission" date="2021-11" db="EMBL/GenBank/DDBJ databases">
        <title>Draft genome sequence of Alcaligenes endophyticus type strain CCUG 75668T.</title>
        <authorList>
            <person name="Salva-Serra F."/>
            <person name="Duran R.E."/>
            <person name="Seeger M."/>
            <person name="Moore E.R.B."/>
            <person name="Jaen-Luchoro D."/>
        </authorList>
    </citation>
    <scope>NUCLEOTIDE SEQUENCE</scope>
    <source>
        <strain evidence="2">CCUG 75668</strain>
    </source>
</reference>
<dbReference type="Pfam" id="PF13561">
    <property type="entry name" value="adh_short_C2"/>
    <property type="match status" value="1"/>
</dbReference>
<comment type="similarity">
    <text evidence="1">Belongs to the short-chain dehydrogenases/reductases (SDR) family.</text>
</comment>
<dbReference type="RefSeq" id="WP_266123679.1">
    <property type="nucleotide sequence ID" value="NZ_JAJHNU010000005.1"/>
</dbReference>
<evidence type="ECO:0000313" key="3">
    <source>
        <dbReference type="Proteomes" id="UP001168613"/>
    </source>
</evidence>
<dbReference type="InterPro" id="IPR002347">
    <property type="entry name" value="SDR_fam"/>
</dbReference>
<dbReference type="PRINTS" id="PR00080">
    <property type="entry name" value="SDRFAMILY"/>
</dbReference>
<accession>A0ABT8ENB0</accession>
<dbReference type="CDD" id="cd05233">
    <property type="entry name" value="SDR_c"/>
    <property type="match status" value="1"/>
</dbReference>
<protein>
    <submittedName>
        <fullName evidence="2">SDR family oxidoreductase</fullName>
    </submittedName>
</protein>
<name>A0ABT8ENB0_9BURK</name>
<proteinExistence type="inferred from homology"/>
<comment type="caution">
    <text evidence="2">The sequence shown here is derived from an EMBL/GenBank/DDBJ whole genome shotgun (WGS) entry which is preliminary data.</text>
</comment>
<dbReference type="InterPro" id="IPR036291">
    <property type="entry name" value="NAD(P)-bd_dom_sf"/>
</dbReference>